<gene>
    <name evidence="2" type="ORF">QJS10_CPA02g01583</name>
</gene>
<dbReference type="PANTHER" id="PTHR35510:SF1">
    <property type="entry name" value="DBH-LIKE MONOOXYGENASE"/>
    <property type="match status" value="1"/>
</dbReference>
<proteinExistence type="predicted"/>
<reference evidence="2" key="1">
    <citation type="journal article" date="2023" name="Nat. Commun.">
        <title>Diploid and tetraploid genomes of Acorus and the evolution of monocots.</title>
        <authorList>
            <person name="Ma L."/>
            <person name="Liu K.W."/>
            <person name="Li Z."/>
            <person name="Hsiao Y.Y."/>
            <person name="Qi Y."/>
            <person name="Fu T."/>
            <person name="Tang G.D."/>
            <person name="Zhang D."/>
            <person name="Sun W.H."/>
            <person name="Liu D.K."/>
            <person name="Li Y."/>
            <person name="Chen G.Z."/>
            <person name="Liu X.D."/>
            <person name="Liao X.Y."/>
            <person name="Jiang Y.T."/>
            <person name="Yu X."/>
            <person name="Hao Y."/>
            <person name="Huang J."/>
            <person name="Zhao X.W."/>
            <person name="Ke S."/>
            <person name="Chen Y.Y."/>
            <person name="Wu W.L."/>
            <person name="Hsu J.L."/>
            <person name="Lin Y.F."/>
            <person name="Huang M.D."/>
            <person name="Li C.Y."/>
            <person name="Huang L."/>
            <person name="Wang Z.W."/>
            <person name="Zhao X."/>
            <person name="Zhong W.Y."/>
            <person name="Peng D.H."/>
            <person name="Ahmad S."/>
            <person name="Lan S."/>
            <person name="Zhang J.S."/>
            <person name="Tsai W.C."/>
            <person name="Van de Peer Y."/>
            <person name="Liu Z.J."/>
        </authorList>
    </citation>
    <scope>NUCLEOTIDE SEQUENCE</scope>
    <source>
        <strain evidence="2">CP</strain>
    </source>
</reference>
<evidence type="ECO:0000313" key="3">
    <source>
        <dbReference type="Proteomes" id="UP001180020"/>
    </source>
</evidence>
<keyword evidence="3" id="KW-1185">Reference proteome</keyword>
<comment type="caution">
    <text evidence="2">The sequence shown here is derived from an EMBL/GenBank/DDBJ whole genome shotgun (WGS) entry which is preliminary data.</text>
</comment>
<dbReference type="Proteomes" id="UP001180020">
    <property type="component" value="Unassembled WGS sequence"/>
</dbReference>
<name>A0AAV9FC70_ACOCL</name>
<evidence type="ECO:0000313" key="2">
    <source>
        <dbReference type="EMBL" id="KAK1323131.1"/>
    </source>
</evidence>
<dbReference type="PANTHER" id="PTHR35510">
    <property type="entry name" value="DBH-LIKE MONOOXYGENASE"/>
    <property type="match status" value="1"/>
</dbReference>
<organism evidence="2 3">
    <name type="scientific">Acorus calamus</name>
    <name type="common">Sweet flag</name>
    <dbReference type="NCBI Taxonomy" id="4465"/>
    <lineage>
        <taxon>Eukaryota</taxon>
        <taxon>Viridiplantae</taxon>
        <taxon>Streptophyta</taxon>
        <taxon>Embryophyta</taxon>
        <taxon>Tracheophyta</taxon>
        <taxon>Spermatophyta</taxon>
        <taxon>Magnoliopsida</taxon>
        <taxon>Liliopsida</taxon>
        <taxon>Acoraceae</taxon>
        <taxon>Acorus</taxon>
    </lineage>
</organism>
<evidence type="ECO:0000256" key="1">
    <source>
        <dbReference type="SAM" id="MobiDB-lite"/>
    </source>
</evidence>
<sequence length="221" mass="25067">MMEGFLRSSPAKMKRRDLDEVNDDFSEFSLSSPARKIRRLDLELPPIMEEEEPPSTPPPPFMDDESPSPSPSLPLNDERSIVLYRPVDSPLYKVNLELIAGFKNQYFWVRDHQSNMASALDEEEAEATRESMAIVPWVPSQTPLIQDSEEVGVVDGAASEVMETEAETVSMEIEEGGVIGGLQQQWQQQQQQHTVWCRNYLQTHLRRPPSCGLGDDDELLH</sequence>
<protein>
    <submittedName>
        <fullName evidence="2">Uncharacterized protein</fullName>
    </submittedName>
</protein>
<dbReference type="EMBL" id="JAUJYO010000002">
    <property type="protein sequence ID" value="KAK1323131.1"/>
    <property type="molecule type" value="Genomic_DNA"/>
</dbReference>
<feature type="region of interest" description="Disordered" evidence="1">
    <location>
        <begin position="40"/>
        <end position="75"/>
    </location>
</feature>
<reference evidence="2" key="2">
    <citation type="submission" date="2023-06" db="EMBL/GenBank/DDBJ databases">
        <authorList>
            <person name="Ma L."/>
            <person name="Liu K.-W."/>
            <person name="Li Z."/>
            <person name="Hsiao Y.-Y."/>
            <person name="Qi Y."/>
            <person name="Fu T."/>
            <person name="Tang G."/>
            <person name="Zhang D."/>
            <person name="Sun W.-H."/>
            <person name="Liu D.-K."/>
            <person name="Li Y."/>
            <person name="Chen G.-Z."/>
            <person name="Liu X.-D."/>
            <person name="Liao X.-Y."/>
            <person name="Jiang Y.-T."/>
            <person name="Yu X."/>
            <person name="Hao Y."/>
            <person name="Huang J."/>
            <person name="Zhao X.-W."/>
            <person name="Ke S."/>
            <person name="Chen Y.-Y."/>
            <person name="Wu W.-L."/>
            <person name="Hsu J.-L."/>
            <person name="Lin Y.-F."/>
            <person name="Huang M.-D."/>
            <person name="Li C.-Y."/>
            <person name="Huang L."/>
            <person name="Wang Z.-W."/>
            <person name="Zhao X."/>
            <person name="Zhong W.-Y."/>
            <person name="Peng D.-H."/>
            <person name="Ahmad S."/>
            <person name="Lan S."/>
            <person name="Zhang J.-S."/>
            <person name="Tsai W.-C."/>
            <person name="Van De Peer Y."/>
            <person name="Liu Z.-J."/>
        </authorList>
    </citation>
    <scope>NUCLEOTIDE SEQUENCE</scope>
    <source>
        <strain evidence="2">CP</strain>
        <tissue evidence="2">Leaves</tissue>
    </source>
</reference>
<feature type="region of interest" description="Disordered" evidence="1">
    <location>
        <begin position="1"/>
        <end position="25"/>
    </location>
</feature>
<accession>A0AAV9FC70</accession>
<dbReference type="AlphaFoldDB" id="A0AAV9FC70"/>